<dbReference type="OrthoDB" id="9791143at2"/>
<evidence type="ECO:0000256" key="3">
    <source>
        <dbReference type="ARBA" id="ARBA00023163"/>
    </source>
</evidence>
<dbReference type="PANTHER" id="PTHR33204">
    <property type="entry name" value="TRANSCRIPTIONAL REGULATOR, MARR FAMILY"/>
    <property type="match status" value="1"/>
</dbReference>
<organism evidence="5 6">
    <name type="scientific">Streptococcus hyointestinalis</name>
    <dbReference type="NCBI Taxonomy" id="1337"/>
    <lineage>
        <taxon>Bacteria</taxon>
        <taxon>Bacillati</taxon>
        <taxon>Bacillota</taxon>
        <taxon>Bacilli</taxon>
        <taxon>Lactobacillales</taxon>
        <taxon>Streptococcaceae</taxon>
        <taxon>Streptococcus</taxon>
    </lineage>
</organism>
<keyword evidence="1" id="KW-0805">Transcription regulation</keyword>
<dbReference type="Proteomes" id="UP000254924">
    <property type="component" value="Unassembled WGS sequence"/>
</dbReference>
<evidence type="ECO:0000256" key="1">
    <source>
        <dbReference type="ARBA" id="ARBA00023015"/>
    </source>
</evidence>
<dbReference type="InterPro" id="IPR036390">
    <property type="entry name" value="WH_DNA-bd_sf"/>
</dbReference>
<evidence type="ECO:0000313" key="6">
    <source>
        <dbReference type="Proteomes" id="UP000254924"/>
    </source>
</evidence>
<dbReference type="SUPFAM" id="SSF46785">
    <property type="entry name" value="Winged helix' DNA-binding domain"/>
    <property type="match status" value="1"/>
</dbReference>
<dbReference type="InterPro" id="IPR036388">
    <property type="entry name" value="WH-like_DNA-bd_sf"/>
</dbReference>
<dbReference type="EMBL" id="UHFN01000007">
    <property type="protein sequence ID" value="SUN59809.1"/>
    <property type="molecule type" value="Genomic_DNA"/>
</dbReference>
<keyword evidence="3" id="KW-0804">Transcription</keyword>
<evidence type="ECO:0000313" key="5">
    <source>
        <dbReference type="EMBL" id="SUN59809.1"/>
    </source>
</evidence>
<name>A0A380K4Q2_9STRE</name>
<dbReference type="Pfam" id="PF01638">
    <property type="entry name" value="HxlR"/>
    <property type="match status" value="1"/>
</dbReference>
<feature type="domain" description="HTH hxlR-type" evidence="4">
    <location>
        <begin position="11"/>
        <end position="110"/>
    </location>
</feature>
<evidence type="ECO:0000259" key="4">
    <source>
        <dbReference type="PROSITE" id="PS51118"/>
    </source>
</evidence>
<dbReference type="AlphaFoldDB" id="A0A380K4Q2"/>
<protein>
    <submittedName>
        <fullName evidence="5">HTH-type transcriptional activator hxlR</fullName>
    </submittedName>
</protein>
<keyword evidence="6" id="KW-1185">Reference proteome</keyword>
<dbReference type="Gene3D" id="1.10.10.10">
    <property type="entry name" value="Winged helix-like DNA-binding domain superfamily/Winged helix DNA-binding domain"/>
    <property type="match status" value="1"/>
</dbReference>
<dbReference type="InterPro" id="IPR002577">
    <property type="entry name" value="HTH_HxlR"/>
</dbReference>
<gene>
    <name evidence="5" type="primary">hxlR_1</name>
    <name evidence="5" type="ORF">NCTC12224_00580</name>
</gene>
<reference evidence="5 6" key="1">
    <citation type="submission" date="2018-06" db="EMBL/GenBank/DDBJ databases">
        <authorList>
            <consortium name="Pathogen Informatics"/>
            <person name="Doyle S."/>
        </authorList>
    </citation>
    <scope>NUCLEOTIDE SEQUENCE [LARGE SCALE GENOMIC DNA]</scope>
    <source>
        <strain evidence="5 6">NCTC12224</strain>
    </source>
</reference>
<dbReference type="PROSITE" id="PS51118">
    <property type="entry name" value="HTH_HXLR"/>
    <property type="match status" value="1"/>
</dbReference>
<sequence>MNADYYYVDECSVRYALSILHGKWRLPIIWELTKKDKLRFGELQNNLEGISAIALSKELKALQDLKLVVRETLPSQNNYVAYTLTSLGHQLRPAIMSLGEWGEKVRQDWTDV</sequence>
<proteinExistence type="predicted"/>
<evidence type="ECO:0000256" key="2">
    <source>
        <dbReference type="ARBA" id="ARBA00023125"/>
    </source>
</evidence>
<accession>A0A380K4Q2</accession>
<dbReference type="GO" id="GO:0003677">
    <property type="term" value="F:DNA binding"/>
    <property type="evidence" value="ECO:0007669"/>
    <property type="project" value="UniProtKB-KW"/>
</dbReference>
<keyword evidence="2" id="KW-0238">DNA-binding</keyword>